<evidence type="ECO:0000256" key="9">
    <source>
        <dbReference type="ARBA" id="ARBA00022840"/>
    </source>
</evidence>
<dbReference type="FunFam" id="3.30.565.10:FF:000016">
    <property type="entry name" value="Chemotaxis protein CheA, putative"/>
    <property type="match status" value="1"/>
</dbReference>
<dbReference type="AlphaFoldDB" id="A0A159Z6H9"/>
<sequence length="667" mass="71373">MDDINPAIATFVQEARDLLEGLEGLLLDLERGADPGQVDPVQVDAVFRTLHTIKGSGAMFGFGTLAQFTHHFEEAFDRVREGKLSIDQRLIDLSLRARDHMTALLDCGSDGAAADELATGQEASDLLVGLAAITGEAPPVKTAEPGAGVQDAAGTARMRRWSILFRPEPSALRNGMRPDLLMAELAGFGTLDMAVDVSAVPPLEDLAADECLLAWRCTLETDKPRSVIEAVFIFADDAQLEIEEIADPADESRAATGNAGTAPAARAQAAKPAANAPGESVRVPAGKLDEIMDQLGELVIVQARLNQISSARGDAELESVAEEVERLVTGLRDATLSVRMMPIEAVFGKFRRVVRDLSAELSKDVALITEGGETEIDKNVIDRLSEPLVHMIRNSMDHGLEGADRRRAAGKPVRGTVRLSARQEGGEVLIAIEDDGAGLDAEAIRAKALERGLLSPDAQPTTTELHQLIFSPGFSTAKALSSVSGRGVGMDAVRSTVDALRGTVEVMSHPGRGTRVTLRLPVTLAIIDGLLVRLGEAVFVIPLSVVEECVEMEVAERRRESGRTILQIREHLVPFLDLDDVFSRPPSTEPRRRVVIVKADGARIGLVVDDILGQNQTVIKTLSVYHRDVQGFAGATILGDGGVALIIDVAMLARRAQAERAAIRPVA</sequence>
<dbReference type="PANTHER" id="PTHR43395:SF10">
    <property type="entry name" value="CHEMOTAXIS PROTEIN CHEA"/>
    <property type="match status" value="1"/>
</dbReference>
<dbReference type="Proteomes" id="UP000076128">
    <property type="component" value="Chromosome"/>
</dbReference>
<evidence type="ECO:0000256" key="1">
    <source>
        <dbReference type="ARBA" id="ARBA00000085"/>
    </source>
</evidence>
<dbReference type="Gene3D" id="1.20.120.160">
    <property type="entry name" value="HPT domain"/>
    <property type="match status" value="1"/>
</dbReference>
<keyword evidence="5 12" id="KW-0597">Phosphoprotein</keyword>
<proteinExistence type="predicted"/>
<dbReference type="InterPro" id="IPR004105">
    <property type="entry name" value="CheA-like_dim"/>
</dbReference>
<evidence type="ECO:0000259" key="14">
    <source>
        <dbReference type="PROSITE" id="PS50109"/>
    </source>
</evidence>
<dbReference type="RefSeq" id="WP_066815710.1">
    <property type="nucleotide sequence ID" value="NZ_CP012661.1"/>
</dbReference>
<evidence type="ECO:0000256" key="5">
    <source>
        <dbReference type="ARBA" id="ARBA00022553"/>
    </source>
</evidence>
<dbReference type="SMART" id="SM00073">
    <property type="entry name" value="HPT"/>
    <property type="match status" value="1"/>
</dbReference>
<comment type="catalytic activity">
    <reaction evidence="1">
        <text>ATP + protein L-histidine = ADP + protein N-phospho-L-histidine.</text>
        <dbReference type="EC" id="2.7.13.3"/>
    </reaction>
</comment>
<dbReference type="SMART" id="SM00387">
    <property type="entry name" value="HATPase_c"/>
    <property type="match status" value="1"/>
</dbReference>
<evidence type="ECO:0000256" key="12">
    <source>
        <dbReference type="PROSITE-ProRule" id="PRU00110"/>
    </source>
</evidence>
<dbReference type="SUPFAM" id="SSF55874">
    <property type="entry name" value="ATPase domain of HSP90 chaperone/DNA topoisomerase II/histidine kinase"/>
    <property type="match status" value="1"/>
</dbReference>
<feature type="region of interest" description="Disordered" evidence="13">
    <location>
        <begin position="249"/>
        <end position="281"/>
    </location>
</feature>
<dbReference type="Gene3D" id="1.10.287.560">
    <property type="entry name" value="Histidine kinase CheA-like, homodimeric domain"/>
    <property type="match status" value="1"/>
</dbReference>
<dbReference type="STRING" id="1335048.AKL17_3732"/>
<evidence type="ECO:0000259" key="16">
    <source>
        <dbReference type="PROSITE" id="PS50894"/>
    </source>
</evidence>
<dbReference type="CDD" id="cd00088">
    <property type="entry name" value="HPT"/>
    <property type="match status" value="1"/>
</dbReference>
<dbReference type="Pfam" id="PF01627">
    <property type="entry name" value="Hpt"/>
    <property type="match status" value="1"/>
</dbReference>
<feature type="compositionally biased region" description="Low complexity" evidence="13">
    <location>
        <begin position="254"/>
        <end position="276"/>
    </location>
</feature>
<evidence type="ECO:0000256" key="13">
    <source>
        <dbReference type="SAM" id="MobiDB-lite"/>
    </source>
</evidence>
<dbReference type="InterPro" id="IPR036097">
    <property type="entry name" value="HisK_dim/P_sf"/>
</dbReference>
<dbReference type="SMART" id="SM00260">
    <property type="entry name" value="CheW"/>
    <property type="match status" value="1"/>
</dbReference>
<dbReference type="InterPro" id="IPR002545">
    <property type="entry name" value="CheW-lke_dom"/>
</dbReference>
<dbReference type="InterPro" id="IPR051315">
    <property type="entry name" value="Bact_Chemotaxis_CheA"/>
</dbReference>
<gene>
    <name evidence="17" type="ORF">AKL17_3732</name>
</gene>
<dbReference type="Pfam" id="PF01584">
    <property type="entry name" value="CheW"/>
    <property type="match status" value="1"/>
</dbReference>
<keyword evidence="9" id="KW-0067">ATP-binding</keyword>
<keyword evidence="10" id="KW-0902">Two-component regulatory system</keyword>
<dbReference type="PROSITE" id="PS50851">
    <property type="entry name" value="CHEW"/>
    <property type="match status" value="1"/>
</dbReference>
<dbReference type="PROSITE" id="PS50109">
    <property type="entry name" value="HIS_KIN"/>
    <property type="match status" value="1"/>
</dbReference>
<evidence type="ECO:0000256" key="6">
    <source>
        <dbReference type="ARBA" id="ARBA00022679"/>
    </source>
</evidence>
<dbReference type="GO" id="GO:0000155">
    <property type="term" value="F:phosphorelay sensor kinase activity"/>
    <property type="evidence" value="ECO:0007669"/>
    <property type="project" value="InterPro"/>
</dbReference>
<feature type="domain" description="HPt" evidence="16">
    <location>
        <begin position="1"/>
        <end position="108"/>
    </location>
</feature>
<name>A0A159Z6H9_9RHOB</name>
<evidence type="ECO:0000256" key="2">
    <source>
        <dbReference type="ARBA" id="ARBA00012438"/>
    </source>
</evidence>
<dbReference type="Pfam" id="PF02518">
    <property type="entry name" value="HATPase_c"/>
    <property type="match status" value="1"/>
</dbReference>
<dbReference type="InterPro" id="IPR036061">
    <property type="entry name" value="CheW-like_dom_sf"/>
</dbReference>
<dbReference type="PANTHER" id="PTHR43395">
    <property type="entry name" value="SENSOR HISTIDINE KINASE CHEA"/>
    <property type="match status" value="1"/>
</dbReference>
<dbReference type="SUPFAM" id="SSF47226">
    <property type="entry name" value="Histidine-containing phosphotransfer domain, HPT domain"/>
    <property type="match status" value="1"/>
</dbReference>
<dbReference type="EMBL" id="CP012661">
    <property type="protein sequence ID" value="AMY70955.1"/>
    <property type="molecule type" value="Genomic_DNA"/>
</dbReference>
<dbReference type="SUPFAM" id="SSF47384">
    <property type="entry name" value="Homodimeric domain of signal transducing histidine kinase"/>
    <property type="match status" value="1"/>
</dbReference>
<organism evidence="17 18">
    <name type="scientific">Frigidibacter mobilis</name>
    <dbReference type="NCBI Taxonomy" id="1335048"/>
    <lineage>
        <taxon>Bacteria</taxon>
        <taxon>Pseudomonadati</taxon>
        <taxon>Pseudomonadota</taxon>
        <taxon>Alphaproteobacteria</taxon>
        <taxon>Rhodobacterales</taxon>
        <taxon>Paracoccaceae</taxon>
        <taxon>Frigidibacter</taxon>
    </lineage>
</organism>
<feature type="domain" description="CheW-like" evidence="15">
    <location>
        <begin position="526"/>
        <end position="658"/>
    </location>
</feature>
<dbReference type="SMART" id="SM01231">
    <property type="entry name" value="H-kinase_dim"/>
    <property type="match status" value="1"/>
</dbReference>
<keyword evidence="8" id="KW-0418">Kinase</keyword>
<dbReference type="Pfam" id="PF02895">
    <property type="entry name" value="H-kinase_dim"/>
    <property type="match status" value="1"/>
</dbReference>
<feature type="domain" description="Histidine kinase" evidence="14">
    <location>
        <begin position="276"/>
        <end position="524"/>
    </location>
</feature>
<protein>
    <recommendedName>
        <fullName evidence="3">Chemotaxis protein CheA</fullName>
        <ecNumber evidence="2">2.7.13.3</ecNumber>
    </recommendedName>
</protein>
<evidence type="ECO:0000313" key="18">
    <source>
        <dbReference type="Proteomes" id="UP000076128"/>
    </source>
</evidence>
<dbReference type="GO" id="GO:0005524">
    <property type="term" value="F:ATP binding"/>
    <property type="evidence" value="ECO:0007669"/>
    <property type="project" value="UniProtKB-KW"/>
</dbReference>
<dbReference type="InterPro" id="IPR005467">
    <property type="entry name" value="His_kinase_dom"/>
</dbReference>
<evidence type="ECO:0000256" key="3">
    <source>
        <dbReference type="ARBA" id="ARBA00021495"/>
    </source>
</evidence>
<dbReference type="OrthoDB" id="9803176at2"/>
<dbReference type="GO" id="GO:0005737">
    <property type="term" value="C:cytoplasm"/>
    <property type="evidence" value="ECO:0007669"/>
    <property type="project" value="InterPro"/>
</dbReference>
<accession>A0A159Z6H9</accession>
<keyword evidence="18" id="KW-1185">Reference proteome</keyword>
<dbReference type="PATRIC" id="fig|1335048.3.peg.3870"/>
<keyword evidence="4" id="KW-0145">Chemotaxis</keyword>
<dbReference type="PROSITE" id="PS50894">
    <property type="entry name" value="HPT"/>
    <property type="match status" value="1"/>
</dbReference>
<dbReference type="SUPFAM" id="SSF50341">
    <property type="entry name" value="CheW-like"/>
    <property type="match status" value="1"/>
</dbReference>
<dbReference type="Gene3D" id="2.30.30.40">
    <property type="entry name" value="SH3 Domains"/>
    <property type="match status" value="1"/>
</dbReference>
<dbReference type="InterPro" id="IPR008207">
    <property type="entry name" value="Sig_transdc_His_kin_Hpt_dom"/>
</dbReference>
<evidence type="ECO:0000256" key="10">
    <source>
        <dbReference type="ARBA" id="ARBA00023012"/>
    </source>
</evidence>
<dbReference type="PRINTS" id="PR00344">
    <property type="entry name" value="BCTRLSENSOR"/>
</dbReference>
<dbReference type="InterPro" id="IPR003594">
    <property type="entry name" value="HATPase_dom"/>
</dbReference>
<dbReference type="InterPro" id="IPR004358">
    <property type="entry name" value="Sig_transdc_His_kin-like_C"/>
</dbReference>
<feature type="modified residue" description="Phosphohistidine" evidence="12">
    <location>
        <position position="51"/>
    </location>
</feature>
<evidence type="ECO:0000256" key="4">
    <source>
        <dbReference type="ARBA" id="ARBA00022500"/>
    </source>
</evidence>
<dbReference type="EC" id="2.7.13.3" evidence="2"/>
<dbReference type="InterPro" id="IPR037006">
    <property type="entry name" value="CheA-like_homodim_sf"/>
</dbReference>
<keyword evidence="7" id="KW-0547">Nucleotide-binding</keyword>
<evidence type="ECO:0000256" key="7">
    <source>
        <dbReference type="ARBA" id="ARBA00022741"/>
    </source>
</evidence>
<comment type="function">
    <text evidence="11">Involved in the transmission of sensory signals from the chemoreceptors to the flagellar motors. CheA is autophosphorylated; it can transfer its phosphate group to either CheB or CheY.</text>
</comment>
<dbReference type="InterPro" id="IPR036890">
    <property type="entry name" value="HATPase_C_sf"/>
</dbReference>
<dbReference type="GO" id="GO:0006935">
    <property type="term" value="P:chemotaxis"/>
    <property type="evidence" value="ECO:0007669"/>
    <property type="project" value="UniProtKB-KW"/>
</dbReference>
<dbReference type="CDD" id="cd16916">
    <property type="entry name" value="HATPase_CheA-like"/>
    <property type="match status" value="1"/>
</dbReference>
<reference evidence="17 18" key="1">
    <citation type="submission" date="2015-09" db="EMBL/GenBank/DDBJ databases">
        <title>Complete genome sequence of Defluviimonas alba cai42t isolated from an oilfield in Xinjiang.</title>
        <authorList>
            <person name="Geng S."/>
            <person name="Pan X."/>
            <person name="Wu X."/>
        </authorList>
    </citation>
    <scope>NUCLEOTIDE SEQUENCE [LARGE SCALE GENOMIC DNA]</scope>
    <source>
        <strain evidence="18">cai42</strain>
    </source>
</reference>
<dbReference type="CDD" id="cd00731">
    <property type="entry name" value="CheA_reg"/>
    <property type="match status" value="1"/>
</dbReference>
<evidence type="ECO:0000256" key="11">
    <source>
        <dbReference type="ARBA" id="ARBA00035100"/>
    </source>
</evidence>
<evidence type="ECO:0000256" key="8">
    <source>
        <dbReference type="ARBA" id="ARBA00022777"/>
    </source>
</evidence>
<dbReference type="KEGG" id="daa:AKL17_3732"/>
<dbReference type="Gene3D" id="3.30.565.10">
    <property type="entry name" value="Histidine kinase-like ATPase, C-terminal domain"/>
    <property type="match status" value="1"/>
</dbReference>
<evidence type="ECO:0000313" key="17">
    <source>
        <dbReference type="EMBL" id="AMY70955.1"/>
    </source>
</evidence>
<evidence type="ECO:0000259" key="15">
    <source>
        <dbReference type="PROSITE" id="PS50851"/>
    </source>
</evidence>
<dbReference type="InterPro" id="IPR036641">
    <property type="entry name" value="HPT_dom_sf"/>
</dbReference>
<keyword evidence="6" id="KW-0808">Transferase</keyword>